<accession>A0ABN8N0U2</accession>
<dbReference type="PANTHER" id="PTHR24246:SF27">
    <property type="entry name" value="ADENOSINE RECEPTOR, ISOFORM A"/>
    <property type="match status" value="1"/>
</dbReference>
<evidence type="ECO:0000256" key="10">
    <source>
        <dbReference type="SAM" id="Phobius"/>
    </source>
</evidence>
<feature type="domain" description="G-protein coupled receptors family 1 profile" evidence="11">
    <location>
        <begin position="152"/>
        <end position="383"/>
    </location>
</feature>
<reference evidence="12 13" key="1">
    <citation type="submission" date="2022-05" db="EMBL/GenBank/DDBJ databases">
        <authorList>
            <consortium name="Genoscope - CEA"/>
            <person name="William W."/>
        </authorList>
    </citation>
    <scope>NUCLEOTIDE SEQUENCE [LARGE SCALE GENOMIC DNA]</scope>
</reference>
<feature type="transmembrane region" description="Helical" evidence="10">
    <location>
        <begin position="326"/>
        <end position="351"/>
    </location>
</feature>
<evidence type="ECO:0000256" key="6">
    <source>
        <dbReference type="ARBA" id="ARBA00023136"/>
    </source>
</evidence>
<feature type="transmembrane region" description="Helical" evidence="10">
    <location>
        <begin position="170"/>
        <end position="194"/>
    </location>
</feature>
<evidence type="ECO:0000256" key="2">
    <source>
        <dbReference type="ARBA" id="ARBA00022475"/>
    </source>
</evidence>
<dbReference type="PANTHER" id="PTHR24246">
    <property type="entry name" value="OLFACTORY RECEPTOR AND ADENOSINE RECEPTOR"/>
    <property type="match status" value="1"/>
</dbReference>
<gene>
    <name evidence="12" type="ORF">PEVE_00039752</name>
</gene>
<evidence type="ECO:0000256" key="5">
    <source>
        <dbReference type="ARBA" id="ARBA00023040"/>
    </source>
</evidence>
<keyword evidence="3 10" id="KW-0812">Transmembrane</keyword>
<dbReference type="EMBL" id="CALNXI010000707">
    <property type="protein sequence ID" value="CAH3037492.1"/>
    <property type="molecule type" value="Genomic_DNA"/>
</dbReference>
<evidence type="ECO:0000256" key="9">
    <source>
        <dbReference type="ARBA" id="ARBA00023224"/>
    </source>
</evidence>
<keyword evidence="8" id="KW-0325">Glycoprotein</keyword>
<feature type="transmembrane region" description="Helical" evidence="10">
    <location>
        <begin position="39"/>
        <end position="63"/>
    </location>
</feature>
<evidence type="ECO:0000256" key="7">
    <source>
        <dbReference type="ARBA" id="ARBA00023170"/>
    </source>
</evidence>
<feature type="transmembrane region" description="Helical" evidence="10">
    <location>
        <begin position="6"/>
        <end position="30"/>
    </location>
</feature>
<dbReference type="Gene3D" id="1.20.1070.10">
    <property type="entry name" value="Rhodopsin 7-helix transmembrane proteins"/>
    <property type="match status" value="2"/>
</dbReference>
<organism evidence="12 13">
    <name type="scientific">Porites evermanni</name>
    <dbReference type="NCBI Taxonomy" id="104178"/>
    <lineage>
        <taxon>Eukaryota</taxon>
        <taxon>Metazoa</taxon>
        <taxon>Cnidaria</taxon>
        <taxon>Anthozoa</taxon>
        <taxon>Hexacorallia</taxon>
        <taxon>Scleractinia</taxon>
        <taxon>Fungiina</taxon>
        <taxon>Poritidae</taxon>
        <taxon>Porites</taxon>
    </lineage>
</organism>
<dbReference type="Proteomes" id="UP001159427">
    <property type="component" value="Unassembled WGS sequence"/>
</dbReference>
<sequence length="449" mass="51557">MEWNIIWSLCFGLLAAAVISGNIVTITIFLKRRLRKRAYFLLISLAVADLLVGLLAIPLYIALQYEYDNFEDDQIIVAVTDFMDMFTGFTSIFTLATISLERMYAVGWPFRHRTQGSRFYIFARGSFTMDFNQWNIIWSLCFGLLAATVISGNIVTITIFLKRQLRKRAYFLLISLAVADLLVGLLAIPLYIALQYVYDNFEDDQIIVAVTDFMDMFTGFTSMFTLATISLERMYAVGWPFRHRTQGSRFYIFVISVPWILSLVAASTEIVLQYVLVRPLTFTFILTVSMFTPIIITYTAYFFLWKKEKSRVSVSQQNHQLQDRKLAKTVALITGAFLLTWLPLQISLVVINFCISCRQLSTVARHFMKLLQYGNSAINVVMYAVRDKDYRRTFGVMISSLNCPRQRRREAPTVVTLTTFADFNANTPESFQQTNEVSAIEDEGILTPR</sequence>
<evidence type="ECO:0000256" key="4">
    <source>
        <dbReference type="ARBA" id="ARBA00022989"/>
    </source>
</evidence>
<keyword evidence="2" id="KW-1003">Cell membrane</keyword>
<feature type="transmembrane region" description="Helical" evidence="10">
    <location>
        <begin position="282"/>
        <end position="305"/>
    </location>
</feature>
<feature type="domain" description="G-protein coupled receptors family 1 profile" evidence="11">
    <location>
        <begin position="21"/>
        <end position="114"/>
    </location>
</feature>
<evidence type="ECO:0000256" key="8">
    <source>
        <dbReference type="ARBA" id="ARBA00023180"/>
    </source>
</evidence>
<proteinExistence type="predicted"/>
<feature type="transmembrane region" description="Helical" evidence="10">
    <location>
        <begin position="206"/>
        <end position="229"/>
    </location>
</feature>
<feature type="transmembrane region" description="Helical" evidence="10">
    <location>
        <begin position="136"/>
        <end position="161"/>
    </location>
</feature>
<dbReference type="PRINTS" id="PR00237">
    <property type="entry name" value="GPCRRHODOPSN"/>
</dbReference>
<name>A0ABN8N0U2_9CNID</name>
<dbReference type="InterPro" id="IPR000276">
    <property type="entry name" value="GPCR_Rhodpsn"/>
</dbReference>
<keyword evidence="5" id="KW-0297">G-protein coupled receptor</keyword>
<protein>
    <recommendedName>
        <fullName evidence="11">G-protein coupled receptors family 1 profile domain-containing protein</fullName>
    </recommendedName>
</protein>
<keyword evidence="9" id="KW-0807">Transducer</keyword>
<dbReference type="PROSITE" id="PS50262">
    <property type="entry name" value="G_PROTEIN_RECEP_F1_2"/>
    <property type="match status" value="2"/>
</dbReference>
<evidence type="ECO:0000256" key="3">
    <source>
        <dbReference type="ARBA" id="ARBA00022692"/>
    </source>
</evidence>
<keyword evidence="13" id="KW-1185">Reference proteome</keyword>
<evidence type="ECO:0000313" key="13">
    <source>
        <dbReference type="Proteomes" id="UP001159427"/>
    </source>
</evidence>
<dbReference type="Pfam" id="PF00001">
    <property type="entry name" value="7tm_1"/>
    <property type="match status" value="2"/>
</dbReference>
<dbReference type="SUPFAM" id="SSF81321">
    <property type="entry name" value="Family A G protein-coupled receptor-like"/>
    <property type="match status" value="2"/>
</dbReference>
<dbReference type="InterPro" id="IPR017452">
    <property type="entry name" value="GPCR_Rhodpsn_7TM"/>
</dbReference>
<keyword evidence="4 10" id="KW-1133">Transmembrane helix</keyword>
<evidence type="ECO:0000313" key="12">
    <source>
        <dbReference type="EMBL" id="CAH3037492.1"/>
    </source>
</evidence>
<evidence type="ECO:0000256" key="1">
    <source>
        <dbReference type="ARBA" id="ARBA00004651"/>
    </source>
</evidence>
<keyword evidence="6 10" id="KW-0472">Membrane</keyword>
<feature type="transmembrane region" description="Helical" evidence="10">
    <location>
        <begin position="250"/>
        <end position="276"/>
    </location>
</feature>
<keyword evidence="7" id="KW-0675">Receptor</keyword>
<comment type="subcellular location">
    <subcellularLocation>
        <location evidence="1">Cell membrane</location>
        <topology evidence="1">Multi-pass membrane protein</topology>
    </subcellularLocation>
</comment>
<evidence type="ECO:0000259" key="11">
    <source>
        <dbReference type="PROSITE" id="PS50262"/>
    </source>
</evidence>
<comment type="caution">
    <text evidence="12">The sequence shown here is derived from an EMBL/GenBank/DDBJ whole genome shotgun (WGS) entry which is preliminary data.</text>
</comment>